<dbReference type="InterPro" id="IPR016039">
    <property type="entry name" value="Thiolase-like"/>
</dbReference>
<evidence type="ECO:0000256" key="1">
    <source>
        <dbReference type="ARBA" id="ARBA00022450"/>
    </source>
</evidence>
<dbReference type="SUPFAM" id="SSF53901">
    <property type="entry name" value="Thiolase-like"/>
    <property type="match status" value="1"/>
</dbReference>
<dbReference type="InParanoid" id="A0A7C8J072"/>
<dbReference type="InterPro" id="IPR014043">
    <property type="entry name" value="Acyl_transferase_dom"/>
</dbReference>
<dbReference type="GO" id="GO:0044550">
    <property type="term" value="P:secondary metabolite biosynthetic process"/>
    <property type="evidence" value="ECO:0007669"/>
    <property type="project" value="TreeGrafter"/>
</dbReference>
<dbReference type="InterPro" id="IPR014030">
    <property type="entry name" value="Ketoacyl_synth_N"/>
</dbReference>
<reference evidence="4 5" key="1">
    <citation type="submission" date="2019-12" db="EMBL/GenBank/DDBJ databases">
        <title>Draft genome sequence of the ascomycete Xylaria multiplex DSM 110363.</title>
        <authorList>
            <person name="Buettner E."/>
            <person name="Kellner H."/>
        </authorList>
    </citation>
    <scope>NUCLEOTIDE SEQUENCE [LARGE SCALE GENOMIC DNA]</scope>
    <source>
        <strain evidence="4 5">DSM 110363</strain>
    </source>
</reference>
<dbReference type="Gene3D" id="3.40.47.10">
    <property type="match status" value="1"/>
</dbReference>
<dbReference type="InterPro" id="IPR032088">
    <property type="entry name" value="SAT"/>
</dbReference>
<dbReference type="Pfam" id="PF00109">
    <property type="entry name" value="ketoacyl-synt"/>
    <property type="match status" value="1"/>
</dbReference>
<dbReference type="CDD" id="cd00833">
    <property type="entry name" value="PKS"/>
    <property type="match status" value="1"/>
</dbReference>
<comment type="caution">
    <text evidence="4">The sequence shown here is derived from an EMBL/GenBank/DDBJ whole genome shotgun (WGS) entry which is preliminary data.</text>
</comment>
<dbReference type="Pfam" id="PF02801">
    <property type="entry name" value="Ketoacyl-synt_C"/>
    <property type="match status" value="1"/>
</dbReference>
<dbReference type="Pfam" id="PF00698">
    <property type="entry name" value="Acyl_transf_1"/>
    <property type="match status" value="1"/>
</dbReference>
<dbReference type="Pfam" id="PF22621">
    <property type="entry name" value="CurL-like_PKS_C"/>
    <property type="match status" value="1"/>
</dbReference>
<organism evidence="4 5">
    <name type="scientific">Xylaria multiplex</name>
    <dbReference type="NCBI Taxonomy" id="323545"/>
    <lineage>
        <taxon>Eukaryota</taxon>
        <taxon>Fungi</taxon>
        <taxon>Dikarya</taxon>
        <taxon>Ascomycota</taxon>
        <taxon>Pezizomycotina</taxon>
        <taxon>Sordariomycetes</taxon>
        <taxon>Xylariomycetidae</taxon>
        <taxon>Xylariales</taxon>
        <taxon>Xylariaceae</taxon>
        <taxon>Xylaria</taxon>
    </lineage>
</organism>
<dbReference type="PANTHER" id="PTHR43775">
    <property type="entry name" value="FATTY ACID SYNTHASE"/>
    <property type="match status" value="1"/>
</dbReference>
<dbReference type="InterPro" id="IPR020841">
    <property type="entry name" value="PKS_Beta-ketoAc_synthase_dom"/>
</dbReference>
<dbReference type="OrthoDB" id="329835at2759"/>
<dbReference type="Gene3D" id="3.30.70.250">
    <property type="entry name" value="Malonyl-CoA ACP transacylase, ACP-binding"/>
    <property type="match status" value="1"/>
</dbReference>
<dbReference type="Gene3D" id="3.30.70.3290">
    <property type="match status" value="1"/>
</dbReference>
<dbReference type="SMART" id="SM00825">
    <property type="entry name" value="PKS_KS"/>
    <property type="match status" value="1"/>
</dbReference>
<dbReference type="PANTHER" id="PTHR43775:SF37">
    <property type="entry name" value="SI:DKEY-61P9.11"/>
    <property type="match status" value="1"/>
</dbReference>
<dbReference type="EMBL" id="WUBL01000020">
    <property type="protein sequence ID" value="KAF2970682.1"/>
    <property type="molecule type" value="Genomic_DNA"/>
</dbReference>
<dbReference type="SUPFAM" id="SSF52151">
    <property type="entry name" value="FabD/lysophospholipase-like"/>
    <property type="match status" value="1"/>
</dbReference>
<dbReference type="InterPro" id="IPR001227">
    <property type="entry name" value="Ac_transferase_dom_sf"/>
</dbReference>
<dbReference type="Pfam" id="PF16073">
    <property type="entry name" value="SAT"/>
    <property type="match status" value="1"/>
</dbReference>
<sequence>MSSCHDTLYLFGDHTGDVLQSIRDVSKLVPQSRALGGFFQRCMERLHGKITNTPAPGYQRYLYTQSPLELAVTASADKSRCSSAVATALLCVSQFAGVIIHLEANPRTLETTATCRNIMVGTCTGLLTAAAISCCRNLTEVLSIAEDVVEIAFNIGFEAEKRSSYLEPLAPSPEQPYTWATLVRNADVSNAQGAIGNLNVPSHAKLYISVFGRSTLTISGPPSTMGKLFRKDGYFEDCETTSLPIRAAFNAQHLDPIPLDQLIGDSKPSLLSMKVEHPFVMSSSSGDFIQGNTFIDLLTQVCEDVMQRPIDLEAVTRGLEKHLTPQTYCVSFGPESIAHAIKLLLATPLRNWPNSDHSAKTGSNVPATPLADPRDIAIIGMGVRLPGSETLEEFWDVLEDGRDLHERVPANRFDLATHLDASGSKPNSTRTPYGVFLKRPGYFDRHLFKMSPREARETDPQQRLLLLATYEALEMAGYSPDSCVGAYPGRRVGSFIGQTSDDWREVNASQDVGTYFIPGGMRAFGPGKLHYHFGWEGPSYSVDTACSGSASAIQLAVSSLLSRECDMAIGGGVNLLTAPDLFAGLCRGGFLSPTGGCKTFDDAADGYCRADAVGVVVLKRLSDALRDRDVVHAVMRGAMTNHSAEAVSITHPHAETQERLFSTLLTSLNLTPDDINYVEMHGTGTQAGDATEMSSVINVLARNSRTAANPLYVGSVKPNLGHGEAGSGVTSLIKAVMMFRKNMIPPHIGIKNRINRKLPNMIESHTHLSTGKTPFLSQPGRDTPRRILVNNFDAAGGNTSMVIQDPPQLLREGVDPRPYHTVTIYGKTLNSTHENAKRLLAYIKEHPEARLEDIAYTTTARRLHHQAYRQAYAVSSIDGLCRSLEQTIAGKDSATRIIHHTAASPPFIIFAFTGQGCQYASMASELFNTYPPFRDSLEDMARICVSHGFTSFLPLIAGPDADFAQASPVQMQTAILAIELAIVSLWKYIGVTPDAVIGHSLGEFAALCAAGVLSVSACLYLAGRRGMLMAEHCAAGTHAMLVVHESQEYVERYLASIPQQGSGSDGQDSTAHDTSQICEVACINSAKSTVVSGPSKKIDGLQQQLMQSGVRTSILKVPFAFHSSQMDAILDDYEAEAEKISFMTPRIPIASTELGALVAGQGIIDAAYLRRQTRGRVNFSQAVNALGGIPSIPNNRCRVWIEVGPDASCLSLIHANLEQPMGGRQPPPTFNEEK</sequence>
<dbReference type="PROSITE" id="PS52004">
    <property type="entry name" value="KS3_2"/>
    <property type="match status" value="1"/>
</dbReference>
<keyword evidence="1" id="KW-0596">Phosphopantetheine</keyword>
<dbReference type="InterPro" id="IPR050091">
    <property type="entry name" value="PKS_NRPS_Biosynth_Enz"/>
</dbReference>
<dbReference type="SUPFAM" id="SSF55048">
    <property type="entry name" value="Probable ACP-binding domain of malonyl-CoA ACP transacylase"/>
    <property type="match status" value="1"/>
</dbReference>
<protein>
    <recommendedName>
        <fullName evidence="3">Ketosynthase family 3 (KS3) domain-containing protein</fullName>
    </recommendedName>
</protein>
<gene>
    <name evidence="4" type="ORF">GQX73_g2915</name>
</gene>
<evidence type="ECO:0000256" key="2">
    <source>
        <dbReference type="ARBA" id="ARBA00022553"/>
    </source>
</evidence>
<dbReference type="InterPro" id="IPR014031">
    <property type="entry name" value="Ketoacyl_synth_C"/>
</dbReference>
<dbReference type="Proteomes" id="UP000481858">
    <property type="component" value="Unassembled WGS sequence"/>
</dbReference>
<dbReference type="InterPro" id="IPR016036">
    <property type="entry name" value="Malonyl_transacylase_ACP-bd"/>
</dbReference>
<accession>A0A7C8J072</accession>
<name>A0A7C8J072_9PEZI</name>
<keyword evidence="5" id="KW-1185">Reference proteome</keyword>
<dbReference type="GO" id="GO:0006633">
    <property type="term" value="P:fatty acid biosynthetic process"/>
    <property type="evidence" value="ECO:0007669"/>
    <property type="project" value="TreeGrafter"/>
</dbReference>
<feature type="domain" description="Ketosynthase family 3 (KS3)" evidence="3">
    <location>
        <begin position="373"/>
        <end position="805"/>
    </location>
</feature>
<dbReference type="InterPro" id="IPR016035">
    <property type="entry name" value="Acyl_Trfase/lysoPLipase"/>
</dbReference>
<dbReference type="GO" id="GO:0004312">
    <property type="term" value="F:fatty acid synthase activity"/>
    <property type="evidence" value="ECO:0007669"/>
    <property type="project" value="TreeGrafter"/>
</dbReference>
<evidence type="ECO:0000313" key="4">
    <source>
        <dbReference type="EMBL" id="KAF2970682.1"/>
    </source>
</evidence>
<proteinExistence type="predicted"/>
<dbReference type="AlphaFoldDB" id="A0A7C8J072"/>
<evidence type="ECO:0000313" key="5">
    <source>
        <dbReference type="Proteomes" id="UP000481858"/>
    </source>
</evidence>
<dbReference type="Gene3D" id="3.40.366.10">
    <property type="entry name" value="Malonyl-Coenzyme A Acyl Carrier Protein, domain 2"/>
    <property type="match status" value="2"/>
</dbReference>
<evidence type="ECO:0000259" key="3">
    <source>
        <dbReference type="PROSITE" id="PS52004"/>
    </source>
</evidence>
<dbReference type="SMART" id="SM00827">
    <property type="entry name" value="PKS_AT"/>
    <property type="match status" value="1"/>
</dbReference>
<keyword evidence="2" id="KW-0597">Phosphoprotein</keyword>